<accession>A0A8S1Q458</accession>
<keyword evidence="2" id="KW-1185">Reference proteome</keyword>
<evidence type="ECO:0000313" key="2">
    <source>
        <dbReference type="Proteomes" id="UP000692954"/>
    </source>
</evidence>
<sequence length="95" mass="11386">MHSQSKESKAIYVLTQFYDDFNESESYNQQQSKLYQKVVFRSIKDETTTYRGILTFINFDLISYSQWEGIENILAQDLQKLEKIIQNLYESKIRN</sequence>
<organism evidence="1 2">
    <name type="scientific">Paramecium sonneborni</name>
    <dbReference type="NCBI Taxonomy" id="65129"/>
    <lineage>
        <taxon>Eukaryota</taxon>
        <taxon>Sar</taxon>
        <taxon>Alveolata</taxon>
        <taxon>Ciliophora</taxon>
        <taxon>Intramacronucleata</taxon>
        <taxon>Oligohymenophorea</taxon>
        <taxon>Peniculida</taxon>
        <taxon>Parameciidae</taxon>
        <taxon>Paramecium</taxon>
    </lineage>
</organism>
<protein>
    <submittedName>
        <fullName evidence="1">Uncharacterized protein</fullName>
    </submittedName>
</protein>
<evidence type="ECO:0000313" key="1">
    <source>
        <dbReference type="EMBL" id="CAD8109934.1"/>
    </source>
</evidence>
<gene>
    <name evidence="1" type="ORF">PSON_ATCC_30995.1.T0940203</name>
</gene>
<proteinExistence type="predicted"/>
<dbReference type="AlphaFoldDB" id="A0A8S1Q458"/>
<comment type="caution">
    <text evidence="1">The sequence shown here is derived from an EMBL/GenBank/DDBJ whole genome shotgun (WGS) entry which is preliminary data.</text>
</comment>
<name>A0A8S1Q458_9CILI</name>
<reference evidence="1" key="1">
    <citation type="submission" date="2021-01" db="EMBL/GenBank/DDBJ databases">
        <authorList>
            <consortium name="Genoscope - CEA"/>
            <person name="William W."/>
        </authorList>
    </citation>
    <scope>NUCLEOTIDE SEQUENCE</scope>
</reference>
<dbReference type="Proteomes" id="UP000692954">
    <property type="component" value="Unassembled WGS sequence"/>
</dbReference>
<dbReference type="EMBL" id="CAJJDN010000094">
    <property type="protein sequence ID" value="CAD8109934.1"/>
    <property type="molecule type" value="Genomic_DNA"/>
</dbReference>